<dbReference type="AlphaFoldDB" id="A0A6L8VA50"/>
<accession>A0A6L8VA50</accession>
<dbReference type="EMBL" id="WTUZ01000040">
    <property type="protein sequence ID" value="MZQ87163.1"/>
    <property type="molecule type" value="Genomic_DNA"/>
</dbReference>
<dbReference type="Proteomes" id="UP000481087">
    <property type="component" value="Unassembled WGS sequence"/>
</dbReference>
<sequence>MEIKDLVRITVELKESGISYALGGSGLLHALGLVEQVNDWDLLVECPKEKLLKVIQGYSWQEQPSGDGLFASEYRIQVVPLSIDFIGYFALRSIKGIVRLPLEKGVGEGKGNRDGHSGSWHGIPLSAPETWYVAYTMMGRESKAELLYNYLKHTNRNEELIRKLVRNEMMEESIKENLLQLLA</sequence>
<evidence type="ECO:0000313" key="2">
    <source>
        <dbReference type="Proteomes" id="UP000481087"/>
    </source>
</evidence>
<gene>
    <name evidence="1" type="ORF">GQF01_34120</name>
</gene>
<dbReference type="InterPro" id="IPR043519">
    <property type="entry name" value="NT_sf"/>
</dbReference>
<dbReference type="Gene3D" id="3.30.460.40">
    <property type="match status" value="1"/>
</dbReference>
<evidence type="ECO:0008006" key="3">
    <source>
        <dbReference type="Google" id="ProtNLM"/>
    </source>
</evidence>
<keyword evidence="2" id="KW-1185">Reference proteome</keyword>
<organism evidence="1 2">
    <name type="scientific">Paenibacillus silvestris</name>
    <dbReference type="NCBI Taxonomy" id="2606219"/>
    <lineage>
        <taxon>Bacteria</taxon>
        <taxon>Bacillati</taxon>
        <taxon>Bacillota</taxon>
        <taxon>Bacilli</taxon>
        <taxon>Bacillales</taxon>
        <taxon>Paenibacillaceae</taxon>
        <taxon>Paenibacillus</taxon>
    </lineage>
</organism>
<evidence type="ECO:0000313" key="1">
    <source>
        <dbReference type="EMBL" id="MZQ87163.1"/>
    </source>
</evidence>
<dbReference type="RefSeq" id="WP_161411798.1">
    <property type="nucleotide sequence ID" value="NZ_WTUZ01000040.1"/>
</dbReference>
<protein>
    <recommendedName>
        <fullName evidence="3">Nucleotidyltransferase family protein</fullName>
    </recommendedName>
</protein>
<name>A0A6L8VA50_9BACL</name>
<comment type="caution">
    <text evidence="1">The sequence shown here is derived from an EMBL/GenBank/DDBJ whole genome shotgun (WGS) entry which is preliminary data.</text>
</comment>
<dbReference type="SUPFAM" id="SSF81301">
    <property type="entry name" value="Nucleotidyltransferase"/>
    <property type="match status" value="1"/>
</dbReference>
<reference evidence="1 2" key="1">
    <citation type="submission" date="2019-12" db="EMBL/GenBank/DDBJ databases">
        <title>Paenibacillus sp. nov. sp. isolated from soil.</title>
        <authorList>
            <person name="Kim J."/>
            <person name="Jeong S.E."/>
            <person name="Jung H.S."/>
            <person name="Jeon C.O."/>
        </authorList>
    </citation>
    <scope>NUCLEOTIDE SEQUENCE [LARGE SCALE GENOMIC DNA]</scope>
    <source>
        <strain evidence="1 2">5J-6</strain>
    </source>
</reference>
<proteinExistence type="predicted"/>